<dbReference type="RefSeq" id="WP_102713589.1">
    <property type="nucleotide sequence ID" value="NZ_CABMLK010000001.1"/>
</dbReference>
<sequence>MKNILVAIDFSNATDAVIHQIGKLACPNDSIIHLLHIVEPSICYEVSGVLPDEVPVPVMDQTEENEVISIAKNHLKKTAEKLSRLTDATIIQAVEDEFEISEAVINYAEKHHIDMIVVGKHNHGFLSTVFLGSVASSVMRKSPVPVLVVPVTKEEQ</sequence>
<dbReference type="Pfam" id="PF00582">
    <property type="entry name" value="Usp"/>
    <property type="match status" value="1"/>
</dbReference>
<dbReference type="Proteomes" id="UP000236000">
    <property type="component" value="Unassembled WGS sequence"/>
</dbReference>
<proteinExistence type="inferred from homology"/>
<name>A0A2N8HE06_9BACT</name>
<dbReference type="AlphaFoldDB" id="A0A2N8HE06"/>
<reference evidence="4 5" key="1">
    <citation type="journal article" date="2017" name="BMC Genomics">
        <title>Genome sequencing of 39 Akkermansia muciniphila isolates reveals its population structure, genomic and functional diverisity, and global distribution in mammalian gut microbiotas.</title>
        <authorList>
            <person name="Guo X."/>
            <person name="Li S."/>
            <person name="Zhang J."/>
            <person name="Wu F."/>
            <person name="Li X."/>
            <person name="Wu D."/>
            <person name="Zhang M."/>
            <person name="Ou Z."/>
            <person name="Jie Z."/>
            <person name="Yan Q."/>
            <person name="Li P."/>
            <person name="Yi J."/>
            <person name="Peng Y."/>
        </authorList>
    </citation>
    <scope>NUCLEOTIDE SEQUENCE [LARGE SCALE GENOMIC DNA]</scope>
    <source>
        <strain evidence="4 5">GP24</strain>
    </source>
</reference>
<accession>A0A2N8HE06</accession>
<evidence type="ECO:0000313" key="4">
    <source>
        <dbReference type="EMBL" id="PNC18198.1"/>
    </source>
</evidence>
<dbReference type="SMR" id="A0A2N8HE06"/>
<comment type="subcellular location">
    <subcellularLocation>
        <location evidence="2">Cytoplasm</location>
    </subcellularLocation>
</comment>
<dbReference type="Gene3D" id="3.40.50.620">
    <property type="entry name" value="HUPs"/>
    <property type="match status" value="1"/>
</dbReference>
<dbReference type="GO" id="GO:0005737">
    <property type="term" value="C:cytoplasm"/>
    <property type="evidence" value="ECO:0007669"/>
    <property type="project" value="UniProtKB-SubCell"/>
</dbReference>
<organism evidence="4 5">
    <name type="scientific">Akkermansia muciniphila</name>
    <dbReference type="NCBI Taxonomy" id="239935"/>
    <lineage>
        <taxon>Bacteria</taxon>
        <taxon>Pseudomonadati</taxon>
        <taxon>Verrucomicrobiota</taxon>
        <taxon>Verrucomicrobiia</taxon>
        <taxon>Verrucomicrobiales</taxon>
        <taxon>Akkermansiaceae</taxon>
        <taxon>Akkermansia</taxon>
    </lineage>
</organism>
<dbReference type="PIRSF" id="PIRSF006276">
    <property type="entry name" value="UspA"/>
    <property type="match status" value="1"/>
</dbReference>
<dbReference type="InterPro" id="IPR014729">
    <property type="entry name" value="Rossmann-like_a/b/a_fold"/>
</dbReference>
<dbReference type="SUPFAM" id="SSF52402">
    <property type="entry name" value="Adenine nucleotide alpha hydrolases-like"/>
    <property type="match status" value="1"/>
</dbReference>
<gene>
    <name evidence="4" type="ORF">CXU22_06090</name>
</gene>
<keyword evidence="2" id="KW-0963">Cytoplasm</keyword>
<feature type="domain" description="UspA" evidence="3">
    <location>
        <begin position="1"/>
        <end position="150"/>
    </location>
</feature>
<comment type="caution">
    <text evidence="4">The sequence shown here is derived from an EMBL/GenBank/DDBJ whole genome shotgun (WGS) entry which is preliminary data.</text>
</comment>
<dbReference type="CDD" id="cd00293">
    <property type="entry name" value="USP-like"/>
    <property type="match status" value="1"/>
</dbReference>
<evidence type="ECO:0000259" key="3">
    <source>
        <dbReference type="Pfam" id="PF00582"/>
    </source>
</evidence>
<dbReference type="PRINTS" id="PR01438">
    <property type="entry name" value="UNVRSLSTRESS"/>
</dbReference>
<evidence type="ECO:0000256" key="1">
    <source>
        <dbReference type="ARBA" id="ARBA00008791"/>
    </source>
</evidence>
<protein>
    <recommendedName>
        <fullName evidence="2">Universal stress protein</fullName>
    </recommendedName>
</protein>
<evidence type="ECO:0000313" key="5">
    <source>
        <dbReference type="Proteomes" id="UP000236000"/>
    </source>
</evidence>
<comment type="similarity">
    <text evidence="1 2">Belongs to the universal stress protein A family.</text>
</comment>
<dbReference type="InterPro" id="IPR006015">
    <property type="entry name" value="Universal_stress_UspA"/>
</dbReference>
<dbReference type="InterPro" id="IPR006016">
    <property type="entry name" value="UspA"/>
</dbReference>
<dbReference type="EMBL" id="PJKA01000010">
    <property type="protein sequence ID" value="PNC18198.1"/>
    <property type="molecule type" value="Genomic_DNA"/>
</dbReference>
<dbReference type="OrthoDB" id="8547832at2"/>
<dbReference type="PANTHER" id="PTHR46268">
    <property type="entry name" value="STRESS RESPONSE PROTEIN NHAX"/>
    <property type="match status" value="1"/>
</dbReference>
<dbReference type="PANTHER" id="PTHR46268:SF6">
    <property type="entry name" value="UNIVERSAL STRESS PROTEIN UP12"/>
    <property type="match status" value="1"/>
</dbReference>
<evidence type="ECO:0000256" key="2">
    <source>
        <dbReference type="PIRNR" id="PIRNR006276"/>
    </source>
</evidence>